<evidence type="ECO:0000256" key="1">
    <source>
        <dbReference type="SAM" id="Coils"/>
    </source>
</evidence>
<keyword evidence="4" id="KW-1185">Reference proteome</keyword>
<protein>
    <recommendedName>
        <fullName evidence="2">Chitin-binding type-2 domain-containing protein</fullName>
    </recommendedName>
</protein>
<dbReference type="Proteomes" id="UP001164746">
    <property type="component" value="Chromosome 15"/>
</dbReference>
<dbReference type="Gene3D" id="1.20.58.60">
    <property type="match status" value="1"/>
</dbReference>
<feature type="coiled-coil region" evidence="1">
    <location>
        <begin position="680"/>
        <end position="745"/>
    </location>
</feature>
<dbReference type="SUPFAM" id="SSF57997">
    <property type="entry name" value="Tropomyosin"/>
    <property type="match status" value="2"/>
</dbReference>
<feature type="coiled-coil region" evidence="1">
    <location>
        <begin position="915"/>
        <end position="942"/>
    </location>
</feature>
<dbReference type="InterPro" id="IPR002557">
    <property type="entry name" value="Chitin-bd_dom"/>
</dbReference>
<gene>
    <name evidence="3" type="ORF">MAR_013487</name>
</gene>
<feature type="coiled-coil region" evidence="1">
    <location>
        <begin position="463"/>
        <end position="490"/>
    </location>
</feature>
<organism evidence="3 4">
    <name type="scientific">Mya arenaria</name>
    <name type="common">Soft-shell clam</name>
    <dbReference type="NCBI Taxonomy" id="6604"/>
    <lineage>
        <taxon>Eukaryota</taxon>
        <taxon>Metazoa</taxon>
        <taxon>Spiralia</taxon>
        <taxon>Lophotrochozoa</taxon>
        <taxon>Mollusca</taxon>
        <taxon>Bivalvia</taxon>
        <taxon>Autobranchia</taxon>
        <taxon>Heteroconchia</taxon>
        <taxon>Euheterodonta</taxon>
        <taxon>Imparidentia</taxon>
        <taxon>Neoheterodontei</taxon>
        <taxon>Myida</taxon>
        <taxon>Myoidea</taxon>
        <taxon>Myidae</taxon>
        <taxon>Mya</taxon>
    </lineage>
</organism>
<evidence type="ECO:0000259" key="2">
    <source>
        <dbReference type="PROSITE" id="PS50940"/>
    </source>
</evidence>
<dbReference type="EMBL" id="CP111026">
    <property type="protein sequence ID" value="WAR27783.1"/>
    <property type="molecule type" value="Genomic_DNA"/>
</dbReference>
<sequence length="1936" mass="218807">MKSVNISTNALGDDLHNVSQTIKHVSLKLLSSNNTLQNLPLFDINIESVSTNDSYSIQSVVELVNDINDTLITVQKDLNMTDGILSQSQSTSDDVQKELDDLDMIVSRFKKVERNLYELENVQNILTENSTSLFDLLLISKASVDANKKNLDTLNTIYKDFDFNSSKTENLIDRANVKVGALLALLKVTEDELNKTNDDLDGMQYRLFEFNDNKEILNKTLAEIKQEIIGKRQSHEHVNTTLHDILGDIPTLQITLANISSLVDEMNTSLINEKDKSLLKDKQLPKLLERYQQIDLTIDMTNKTLQKMANEIQDLKKHVDELKLRMDTYSTINISSTDIQKQIKHLEDQLAIMNGHYGNTEEVINKLRDTIDKHNVLGKNISTENVQEQYDDFNKTMNMVGEVLKKIEYESYVMEDHFNSLNDTIQKTNSALDDFSDQVQSSNIIKESIDGIGGQIQLNKDQVQNMKEVIDNMTDSYNDMQQKYENVLDTVATNNTIVRKLIKTAGENVGNIATILNSLEQQYNESVEHFFKMNGTLFDNVSEYFDLKRILNQVQLMEDKLQETITSLEKGIAGTSKESSQLTDSLSDLDSLVNSLNDTLHFEQLKYDFLRNNFKTLDSKLKGLLSPITDAKSKISGVSENVQNVLKFVHNVSDMMNKIPNINIPLSDFLKSIDVYTTNVNNASAKTNDIEREYKDLRLKSLDLTDSTKNITEIRHIYSEINTTLDTLQEELETVKDSMNGTNTNATSIEQQMKLLNSSLDEFNELDRKIVNISADFNNSRQNIKTLKDHIAVLDTSADELQQSLQNMKALYDIVDDVSLQKELLDLIEQIKNNSDYIQNIRTGFNNVSDILIGAETVFKDTNAKLHGSIDKFDTLNSVINHTSGAFNSTSRVIVDIDETTSGLFLGVDGIDTTLKKIRTKMSELNKTMEEEKKKREFIKEMFPKIKSKFHLISEQLNNTIKGLTQVDGFVRKSENTFGDVKGRIDMLDSIQIPLNDEKDAIETMQSSVNKSKSEINHVTDILHALDLDQLADTTVSFDKLERLYEKFRNETREAGVRLQVVNDSTEIVSRTNSRVADVLVDVNNTLDNFVKMETILDSTLDTSSQLSQQIGKTNRSINNMNDELVEIDSLLKGILSQFSHIQDPKLLATKEDLQNIMVSQRGQLDSLLTSIGGINAENAGIVSDISLMNDSISSTKLLLKELKEHIQTVNSTSSSVMNTINKTDEAHMALNSTASQMPPEMKRLMDNIVALQKKYKKEQEKLDFIAKNKPILQGDFTDLKPLFDDVNTNLSHTDISLSNLKQKIQRVDERLNTFKPLEITTATEMKLWDTMDNRKKQFHETFTLLTTKYKAIAEKINQLDDRNGTIDDIKKTFKSLNESLKAIEKHLQELEQNFTNIHLEESKVDETLNNLKETMNSFAKLQESSSNAGGRLETLKSTMDSTSAGLQSTNAGLNKVNSTLDRMKSNYAVLKNKTWEGKLPQFKTKLNADKGEVKKTQDQLNTLSGKVNTTEDEFQNVYRGLTKATYTRDNVTKSIENMSKTLSGVDSNLALLPKELNSIKADNDNQKKKVVEFQQDINNLDEKLKDELQKFQFVNQHLDPIKEKHSKTNVNFFANKPNMEEMGAKLDELFRIINKIKNKLIDFGLTDTDSSVKAWDVKIIKLNNTVNSIIDNNKLSEEKLNELKRILWDTKPLYRTEEPLAELEKRFEGYNKTLDAIAAAAHTIKIKLNDLGNEAERVIGELVERDMVLTTTPATTTPSGPPDWLTVKSSGTGTIGRDSGFVRCTVGDMTQWEMMKITRLQPDGREVPIAAWKQGFDDICNKVRYQGTISHPYTPHKYIVCGKALNIMECPGNTCYDHTEENCVTCKGGAGRGGDPCQGQSLFSYVAHETDCKKFYICMGPNKSVKKCAKGYFAPNVPGNCVMTYAKSSCGLKRG</sequence>
<reference evidence="3" key="1">
    <citation type="submission" date="2022-11" db="EMBL/GenBank/DDBJ databases">
        <title>Centuries of genome instability and evolution in soft-shell clam transmissible cancer (bioRxiv).</title>
        <authorList>
            <person name="Hart S.F.M."/>
            <person name="Yonemitsu M.A."/>
            <person name="Giersch R.M."/>
            <person name="Beal B.F."/>
            <person name="Arriagada G."/>
            <person name="Davis B.W."/>
            <person name="Ostrander E.A."/>
            <person name="Goff S.P."/>
            <person name="Metzger M.J."/>
        </authorList>
    </citation>
    <scope>NUCLEOTIDE SEQUENCE</scope>
    <source>
        <strain evidence="3">MELC-2E11</strain>
        <tissue evidence="3">Siphon/mantle</tissue>
    </source>
</reference>
<feature type="coiled-coil region" evidence="1">
    <location>
        <begin position="1367"/>
        <end position="1425"/>
    </location>
</feature>
<keyword evidence="1" id="KW-0175">Coiled coil</keyword>
<feature type="coiled-coil region" evidence="1">
    <location>
        <begin position="298"/>
        <end position="325"/>
    </location>
</feature>
<dbReference type="SUPFAM" id="SSF57625">
    <property type="entry name" value="Invertebrate chitin-binding proteins"/>
    <property type="match status" value="1"/>
</dbReference>
<dbReference type="Gene3D" id="1.10.287.1490">
    <property type="match status" value="2"/>
</dbReference>
<accession>A0ABY7G000</accession>
<proteinExistence type="predicted"/>
<feature type="coiled-coil region" evidence="1">
    <location>
        <begin position="1557"/>
        <end position="1591"/>
    </location>
</feature>
<feature type="coiled-coil region" evidence="1">
    <location>
        <begin position="1242"/>
        <end position="1269"/>
    </location>
</feature>
<feature type="coiled-coil region" evidence="1">
    <location>
        <begin position="1454"/>
        <end position="1514"/>
    </location>
</feature>
<evidence type="ECO:0000313" key="4">
    <source>
        <dbReference type="Proteomes" id="UP001164746"/>
    </source>
</evidence>
<dbReference type="SMART" id="SM00494">
    <property type="entry name" value="ChtBD2"/>
    <property type="match status" value="2"/>
</dbReference>
<dbReference type="InterPro" id="IPR036508">
    <property type="entry name" value="Chitin-bd_dom_sf"/>
</dbReference>
<name>A0ABY7G000_MYAAR</name>
<evidence type="ECO:0000313" key="3">
    <source>
        <dbReference type="EMBL" id="WAR27783.1"/>
    </source>
</evidence>
<dbReference type="PANTHER" id="PTHR45615">
    <property type="entry name" value="MYOSIN HEAVY CHAIN, NON-MUSCLE"/>
    <property type="match status" value="1"/>
</dbReference>
<feature type="domain" description="Chitin-binding type-2" evidence="2">
    <location>
        <begin position="1875"/>
        <end position="1933"/>
    </location>
</feature>
<dbReference type="PANTHER" id="PTHR45615:SF80">
    <property type="entry name" value="GRIP DOMAIN-CONTAINING PROTEIN"/>
    <property type="match status" value="1"/>
</dbReference>
<dbReference type="PROSITE" id="PS50940">
    <property type="entry name" value="CHIT_BIND_II"/>
    <property type="match status" value="1"/>
</dbReference>